<protein>
    <recommendedName>
        <fullName evidence="3">DUF8175 domain-containing protein</fullName>
    </recommendedName>
</protein>
<proteinExistence type="predicted"/>
<feature type="compositionally biased region" description="Polar residues" evidence="1">
    <location>
        <begin position="52"/>
        <end position="61"/>
    </location>
</feature>
<keyword evidence="2" id="KW-0472">Membrane</keyword>
<evidence type="ECO:0000256" key="1">
    <source>
        <dbReference type="SAM" id="MobiDB-lite"/>
    </source>
</evidence>
<gene>
    <name evidence="4" type="ORF">QP460_000065</name>
</gene>
<evidence type="ECO:0000256" key="2">
    <source>
        <dbReference type="SAM" id="Phobius"/>
    </source>
</evidence>
<reference evidence="4" key="1">
    <citation type="submission" date="2023-05" db="EMBL/GenBank/DDBJ databases">
        <authorList>
            <person name="Du J."/>
        </authorList>
    </citation>
    <scope>NUCLEOTIDE SEQUENCE</scope>
    <source>
        <strain evidence="4">UMB1064</strain>
    </source>
</reference>
<evidence type="ECO:0000313" key="4">
    <source>
        <dbReference type="EMBL" id="MEO3715991.1"/>
    </source>
</evidence>
<dbReference type="Proteomes" id="UP001223646">
    <property type="component" value="Unassembled WGS sequence"/>
</dbReference>
<dbReference type="RefSeq" id="WP_187400999.1">
    <property type="nucleotide sequence ID" value="NZ_JASOOY020000001.1"/>
</dbReference>
<comment type="caution">
    <text evidence="4">The sequence shown here is derived from an EMBL/GenBank/DDBJ whole genome shotgun (WGS) entry which is preliminary data.</text>
</comment>
<evidence type="ECO:0000313" key="5">
    <source>
        <dbReference type="Proteomes" id="UP001223646"/>
    </source>
</evidence>
<dbReference type="EMBL" id="JASOOY020000001">
    <property type="protein sequence ID" value="MEO3715991.1"/>
    <property type="molecule type" value="Genomic_DNA"/>
</dbReference>
<sequence length="305" mass="32236">MSKSTKTLAVLVSITIALVAIVVGGYMALTGTNDTQSAESPTSPSSKEKSTRNPNDNQFPDGNTPGASVDGNQRSWPDVLDGDIDAQFATPGQYATEPVSSRRVFTPRNPLGDLPAASALVDQPDACENTDLAGKTQLQYVKARFLAVNSEAGPSRMERAVPRGYAHSPQGAVMAAINQLGYGLPAQGDEVGEEIDKALWADSAQVAQERADKNLDTEGPSRLARASTMPGATGYKIISCGGDLMVVDVVYGEPTPGRPETAMAARMSLRWTNNDWVVDLSGSNDAAISRPAPESLDGYTLVDYQ</sequence>
<dbReference type="Pfam" id="PF26526">
    <property type="entry name" value="DUF8175"/>
    <property type="match status" value="1"/>
</dbReference>
<dbReference type="AlphaFoldDB" id="A0AAW9SWQ9"/>
<accession>A0AAW9SWQ9</accession>
<name>A0AAW9SWQ9_CORAY</name>
<feature type="transmembrane region" description="Helical" evidence="2">
    <location>
        <begin position="7"/>
        <end position="29"/>
    </location>
</feature>
<organism evidence="4 5">
    <name type="scientific">Corynebacterium amycolatum</name>
    <dbReference type="NCBI Taxonomy" id="43765"/>
    <lineage>
        <taxon>Bacteria</taxon>
        <taxon>Bacillati</taxon>
        <taxon>Actinomycetota</taxon>
        <taxon>Actinomycetes</taxon>
        <taxon>Mycobacteriales</taxon>
        <taxon>Corynebacteriaceae</taxon>
        <taxon>Corynebacterium</taxon>
    </lineage>
</organism>
<feature type="region of interest" description="Disordered" evidence="1">
    <location>
        <begin position="31"/>
        <end position="80"/>
    </location>
</feature>
<keyword evidence="2" id="KW-0812">Transmembrane</keyword>
<feature type="domain" description="DUF8175" evidence="3">
    <location>
        <begin position="122"/>
        <end position="300"/>
    </location>
</feature>
<reference evidence="4" key="2">
    <citation type="submission" date="2024-05" db="EMBL/GenBank/DDBJ databases">
        <authorList>
            <person name="Wolfe A."/>
        </authorList>
    </citation>
    <scope>NUCLEOTIDE SEQUENCE</scope>
    <source>
        <strain evidence="4">UMB1064</strain>
    </source>
</reference>
<keyword evidence="2" id="KW-1133">Transmembrane helix</keyword>
<evidence type="ECO:0000259" key="3">
    <source>
        <dbReference type="Pfam" id="PF26526"/>
    </source>
</evidence>
<dbReference type="InterPro" id="IPR058488">
    <property type="entry name" value="DUF8175"/>
</dbReference>